<feature type="compositionally biased region" description="Polar residues" evidence="1">
    <location>
        <begin position="1237"/>
        <end position="1246"/>
    </location>
</feature>
<dbReference type="EMBL" id="CP036272">
    <property type="protein sequence ID" value="QDT61121.1"/>
    <property type="molecule type" value="Genomic_DNA"/>
</dbReference>
<feature type="compositionally biased region" description="Low complexity" evidence="1">
    <location>
        <begin position="324"/>
        <end position="353"/>
    </location>
</feature>
<dbReference type="PROSITE" id="PS00018">
    <property type="entry name" value="EF_HAND_1"/>
    <property type="match status" value="1"/>
</dbReference>
<evidence type="ECO:0000313" key="2">
    <source>
        <dbReference type="EMBL" id="QDT61121.1"/>
    </source>
</evidence>
<accession>A0A517SYK6</accession>
<dbReference type="OrthoDB" id="253530at2"/>
<evidence type="ECO:0000313" key="3">
    <source>
        <dbReference type="Proteomes" id="UP000315003"/>
    </source>
</evidence>
<protein>
    <submittedName>
        <fullName evidence="2">Uncharacterized protein</fullName>
    </submittedName>
</protein>
<dbReference type="InterPro" id="IPR018247">
    <property type="entry name" value="EF_Hand_1_Ca_BS"/>
</dbReference>
<gene>
    <name evidence="2" type="ORF">SV7mr_36520</name>
</gene>
<name>A0A517SYK6_9BACT</name>
<feature type="region of interest" description="Disordered" evidence="1">
    <location>
        <begin position="1209"/>
        <end position="1247"/>
    </location>
</feature>
<organism evidence="2 3">
    <name type="scientific">Stieleria bergensis</name>
    <dbReference type="NCBI Taxonomy" id="2528025"/>
    <lineage>
        <taxon>Bacteria</taxon>
        <taxon>Pseudomonadati</taxon>
        <taxon>Planctomycetota</taxon>
        <taxon>Planctomycetia</taxon>
        <taxon>Pirellulales</taxon>
        <taxon>Pirellulaceae</taxon>
        <taxon>Stieleria</taxon>
    </lineage>
</organism>
<sequence>MARGFRRTMIVAALGLLSVLLLFMLFPPFFSPETHLVLIGSRADDGLNLPPLPFVAEDLEALAEIPEVVATDHSEAWSSAATAKQLGRYLEESGLSAREQLILYVNAHTIAVDGKVFLICDNFDLRSPELGRVSIQSFLQQVRQVPAKRKLIVLNAGSVVSDSRLGVVDNDFTMALSAAVQATQDASLWLYVSHQDNEQSYPSPSANRSVFGMFVSAGLQGAADLNGDRQVQLSELVAFTSANTSNWVRQASDRQARQTPRLFWGGGEKLTSNPTLISLYETDAPLTVASLIGLSPAGDAAGFHGASGTMQGVLNRHRSAHASGATQTAGAKPTGATTTAASESGGDSDAAVANDQEGESGKAASAAGGGEVSAESLADQRFNQYLKDRQQALANLQSAWEERDQAERLFQPLSPIHHPIEAAPHLWNELQAELLKLEEELAGGQAYRPENVDGVLEKITKAKSAPADDPAAASKQPENQLPALLDEPLNGSQLAMLRELRQSASSMALIELLDEIPGVKQPSTLKPAAPGGGNRLESLRVTLSAADAKPLQQWFKTKSKPSDVALRDLVYLRKLAASDIDWRLIQRSARCCLLGERLAALDLVSPGWVRDHVERADQLRFFAEQLLLDQIGIDWEIRSEELLSHASRLYRDAEAELVTIRNAQWALQQTLSKVPSYLTWYTESSDHLAKARAYQQLQALLASMNQASQLLSHPAQGHADALAGLTRELNESVAMIEQFCGSKPLQRLNGRPPQPGDTTNALTLLASPVGDGVDRTRVRMEMPTRSHQLASAFQLANVSPQDGSLKHLQASTELQPGAADELQRWQQRAELIAAWMKLGMPYHVQQSDESPVVIAIKDAEQALQRFHEARKTSDKEAGRREITQIMAGFERAVGQFYSAMIPGIELSLLATSEADRVAATRLLGMLDPRDAFQLSELDVDSLLLRSRVASTSQWQQRRTNQWLAFHALPLADPNDTAVETKFATASPLKVTVSGKIDLRYQDDQVVDVSLYNPSQQSRTVSVSVEYQQQLLRLQMDSTFAWTAGVSQFGSRRMTQLDIPAGETVEIPLQVRRQPGASASSTFIFDVFDQSTLELSSAAPTVLLHRSRLPVEMPVAELVAVQGQRQAMSGGQGLTWKPYPNRVADFKLGVTNRSGIEKNIKVACYPLSGPISQQMWDEPVDAFLGIKPLTEFKVVASGDGQVAFAKLAEAETPPKPAKDASAAKADSSAAKAEPSDSNAQRPPSTAMPSGMAVVLTDLESGESTLRPITFAVQRPRRFVRPRVGYDVINQRIRVDVQPINVKQLPLGKPVEVSCELANDFGGRAQGKMRGQLIGSPQRASMFINMPSPPPQVARVHLNVDGYPRAFIYDVACNEPSNDVPEVKSLMSIQIDGAAKGRTIKSGLMGAADAIDLNLKIDAPIGSFEHRIGGLDQQADEVELGLDLEKSGQPAPGTIVRLNSDRQVRVGFVKAKPDGTITLDTEVADASVSLTTKRLENLEVDVTSRLTVNGVSKAFPNATVMIDTAAPIVGPVNRTDGLSFAGVNQELDFEVWAWDEAASVTEVIAAFDVDGSGEFPEAGPTFSASQIQGRRWSLSVPVGAKSGTKRLLVKGIDAVGNESDPIGVEIEVVSLEQQEQLVEGQTVTLIGKVLLREKTVSGAQLLLVEVADPAVPPAQPTAPGKVFRAVSGPEGNFALNDVPPGAYKLASRGVVRNKVHRTELPVVVEVGPKRQQRTDVVLP</sequence>
<reference evidence="2 3" key="1">
    <citation type="submission" date="2019-02" db="EMBL/GenBank/DDBJ databases">
        <title>Deep-cultivation of Planctomycetes and their phenomic and genomic characterization uncovers novel biology.</title>
        <authorList>
            <person name="Wiegand S."/>
            <person name="Jogler M."/>
            <person name="Boedeker C."/>
            <person name="Pinto D."/>
            <person name="Vollmers J."/>
            <person name="Rivas-Marin E."/>
            <person name="Kohn T."/>
            <person name="Peeters S.H."/>
            <person name="Heuer A."/>
            <person name="Rast P."/>
            <person name="Oberbeckmann S."/>
            <person name="Bunk B."/>
            <person name="Jeske O."/>
            <person name="Meyerdierks A."/>
            <person name="Storesund J.E."/>
            <person name="Kallscheuer N."/>
            <person name="Luecker S."/>
            <person name="Lage O.M."/>
            <person name="Pohl T."/>
            <person name="Merkel B.J."/>
            <person name="Hornburger P."/>
            <person name="Mueller R.-W."/>
            <person name="Bruemmer F."/>
            <person name="Labrenz M."/>
            <person name="Spormann A.M."/>
            <person name="Op den Camp H."/>
            <person name="Overmann J."/>
            <person name="Amann R."/>
            <person name="Jetten M.S.M."/>
            <person name="Mascher T."/>
            <person name="Medema M.H."/>
            <person name="Devos D.P."/>
            <person name="Kaster A.-K."/>
            <person name="Ovreas L."/>
            <person name="Rohde M."/>
            <person name="Galperin M.Y."/>
            <person name="Jogler C."/>
        </authorList>
    </citation>
    <scope>NUCLEOTIDE SEQUENCE [LARGE SCALE GENOMIC DNA]</scope>
    <source>
        <strain evidence="2 3">SV_7m_r</strain>
    </source>
</reference>
<evidence type="ECO:0000256" key="1">
    <source>
        <dbReference type="SAM" id="MobiDB-lite"/>
    </source>
</evidence>
<feature type="region of interest" description="Disordered" evidence="1">
    <location>
        <begin position="319"/>
        <end position="371"/>
    </location>
</feature>
<dbReference type="Proteomes" id="UP000315003">
    <property type="component" value="Chromosome"/>
</dbReference>
<feature type="compositionally biased region" description="Low complexity" evidence="1">
    <location>
        <begin position="1218"/>
        <end position="1236"/>
    </location>
</feature>
<keyword evidence="3" id="KW-1185">Reference proteome</keyword>
<feature type="compositionally biased region" description="Low complexity" evidence="1">
    <location>
        <begin position="361"/>
        <end position="371"/>
    </location>
</feature>
<proteinExistence type="predicted"/>